<dbReference type="EC" id="2.1.1.193" evidence="10"/>
<dbReference type="PATRIC" id="fig|926562.3.peg.737"/>
<keyword evidence="6 10" id="KW-0808">Transferase</keyword>
<dbReference type="Gene3D" id="2.40.240.20">
    <property type="entry name" value="Hypothetical PUA domain-like, domain 1"/>
    <property type="match status" value="1"/>
</dbReference>
<evidence type="ECO:0000256" key="6">
    <source>
        <dbReference type="ARBA" id="ARBA00022679"/>
    </source>
</evidence>
<keyword evidence="5 10" id="KW-0489">Methyltransferase</keyword>
<dbReference type="HOGENOM" id="CLU_067442_4_1_10"/>
<dbReference type="CDD" id="cd18084">
    <property type="entry name" value="RsmE-like"/>
    <property type="match status" value="1"/>
</dbReference>
<keyword evidence="7 10" id="KW-0949">S-adenosyl-L-methionine</keyword>
<comment type="function">
    <text evidence="8 10">Specifically methylates the N3 position of the uracil ring of uridine 1498 (m3U1498) in 16S rRNA. Acts on the fully assembled 30S ribosomal subunit.</text>
</comment>
<proteinExistence type="inferred from homology"/>
<dbReference type="Pfam" id="PF20260">
    <property type="entry name" value="PUA_4"/>
    <property type="match status" value="1"/>
</dbReference>
<evidence type="ECO:0000256" key="8">
    <source>
        <dbReference type="ARBA" id="ARBA00025699"/>
    </source>
</evidence>
<feature type="domain" description="Ribosomal RNA small subunit methyltransferase E methyltransferase" evidence="11">
    <location>
        <begin position="71"/>
        <end position="225"/>
    </location>
</feature>
<dbReference type="GO" id="GO:0070042">
    <property type="term" value="F:rRNA (uridine-N3-)-methyltransferase activity"/>
    <property type="evidence" value="ECO:0007669"/>
    <property type="project" value="TreeGrafter"/>
</dbReference>
<keyword evidence="3 10" id="KW-0963">Cytoplasm</keyword>
<comment type="similarity">
    <text evidence="2 10">Belongs to the RNA methyltransferase RsmE family.</text>
</comment>
<dbReference type="InterPro" id="IPR046887">
    <property type="entry name" value="RsmE_PUA-like"/>
</dbReference>
<dbReference type="GO" id="GO:0070475">
    <property type="term" value="P:rRNA base methylation"/>
    <property type="evidence" value="ECO:0007669"/>
    <property type="project" value="TreeGrafter"/>
</dbReference>
<comment type="subcellular location">
    <subcellularLocation>
        <location evidence="1 10">Cytoplasm</location>
    </subcellularLocation>
</comment>
<feature type="domain" description="Ribosomal RNA small subunit methyltransferase E PUA-like" evidence="12">
    <location>
        <begin position="16"/>
        <end position="55"/>
    </location>
</feature>
<dbReference type="PIRSF" id="PIRSF015601">
    <property type="entry name" value="MTase_slr0722"/>
    <property type="match status" value="1"/>
</dbReference>
<dbReference type="InterPro" id="IPR029026">
    <property type="entry name" value="tRNA_m1G_MTases_N"/>
</dbReference>
<dbReference type="NCBIfam" id="TIGR00046">
    <property type="entry name" value="RsmE family RNA methyltransferase"/>
    <property type="match status" value="1"/>
</dbReference>
<name>G8R1J9_OWEHD</name>
<keyword evidence="4 10" id="KW-0698">rRNA processing</keyword>
<dbReference type="Gene3D" id="3.40.1280.10">
    <property type="match status" value="1"/>
</dbReference>
<evidence type="ECO:0000256" key="4">
    <source>
        <dbReference type="ARBA" id="ARBA00022552"/>
    </source>
</evidence>
<dbReference type="KEGG" id="oho:Oweho_0724"/>
<organism evidence="13 14">
    <name type="scientific">Owenweeksia hongkongensis (strain DSM 17368 / CIP 108786 / JCM 12287 / NRRL B-23963 / UST20020801)</name>
    <dbReference type="NCBI Taxonomy" id="926562"/>
    <lineage>
        <taxon>Bacteria</taxon>
        <taxon>Pseudomonadati</taxon>
        <taxon>Bacteroidota</taxon>
        <taxon>Flavobacteriia</taxon>
        <taxon>Flavobacteriales</taxon>
        <taxon>Owenweeksiaceae</taxon>
        <taxon>Owenweeksia</taxon>
    </lineage>
</organism>
<dbReference type="InterPro" id="IPR046886">
    <property type="entry name" value="RsmE_MTase_dom"/>
</dbReference>
<gene>
    <name evidence="13" type="ordered locus">Oweho_0724</name>
</gene>
<dbReference type="Proteomes" id="UP000005631">
    <property type="component" value="Chromosome"/>
</dbReference>
<evidence type="ECO:0000313" key="13">
    <source>
        <dbReference type="EMBL" id="AEV31738.1"/>
    </source>
</evidence>
<dbReference type="STRING" id="926562.Oweho_0724"/>
<reference evidence="13 14" key="1">
    <citation type="journal article" date="2012" name="Stand. Genomic Sci.">
        <title>Genome sequence of the orange-pigmented seawater bacterium Owenweeksia hongkongensis type strain (UST20020801(T)).</title>
        <authorList>
            <person name="Riedel T."/>
            <person name="Held B."/>
            <person name="Nolan M."/>
            <person name="Lucas S."/>
            <person name="Lapidus A."/>
            <person name="Tice H."/>
            <person name="Del Rio T.G."/>
            <person name="Cheng J.F."/>
            <person name="Han C."/>
            <person name="Tapia R."/>
            <person name="Goodwin L.A."/>
            <person name="Pitluck S."/>
            <person name="Liolios K."/>
            <person name="Mavromatis K."/>
            <person name="Pagani I."/>
            <person name="Ivanova N."/>
            <person name="Mikhailova N."/>
            <person name="Pati A."/>
            <person name="Chen A."/>
            <person name="Palaniappan K."/>
            <person name="Rohde M."/>
            <person name="Tindall B.J."/>
            <person name="Detter J.C."/>
            <person name="Goker M."/>
            <person name="Woyke T."/>
            <person name="Bristow J."/>
            <person name="Eisen J.A."/>
            <person name="Markowitz V."/>
            <person name="Hugenholtz P."/>
            <person name="Klenk H.P."/>
            <person name="Kyrpides N.C."/>
        </authorList>
    </citation>
    <scope>NUCLEOTIDE SEQUENCE</scope>
    <source>
        <strain evidence="14">DSM 17368 / JCM 12287 / NRRL B-23963</strain>
    </source>
</reference>
<dbReference type="SUPFAM" id="SSF88697">
    <property type="entry name" value="PUA domain-like"/>
    <property type="match status" value="1"/>
</dbReference>
<keyword evidence="14" id="KW-1185">Reference proteome</keyword>
<dbReference type="InterPro" id="IPR029028">
    <property type="entry name" value="Alpha/beta_knot_MTases"/>
</dbReference>
<evidence type="ECO:0000256" key="7">
    <source>
        <dbReference type="ARBA" id="ARBA00022691"/>
    </source>
</evidence>
<dbReference type="RefSeq" id="WP_014201099.1">
    <property type="nucleotide sequence ID" value="NC_016599.1"/>
</dbReference>
<dbReference type="SUPFAM" id="SSF75217">
    <property type="entry name" value="alpha/beta knot"/>
    <property type="match status" value="1"/>
</dbReference>
<dbReference type="PANTHER" id="PTHR30027">
    <property type="entry name" value="RIBOSOMAL RNA SMALL SUBUNIT METHYLTRANSFERASE E"/>
    <property type="match status" value="1"/>
</dbReference>
<dbReference type="InterPro" id="IPR006700">
    <property type="entry name" value="RsmE"/>
</dbReference>
<evidence type="ECO:0000259" key="12">
    <source>
        <dbReference type="Pfam" id="PF20260"/>
    </source>
</evidence>
<evidence type="ECO:0000256" key="1">
    <source>
        <dbReference type="ARBA" id="ARBA00004496"/>
    </source>
</evidence>
<comment type="catalytic activity">
    <reaction evidence="9 10">
        <text>uridine(1498) in 16S rRNA + S-adenosyl-L-methionine = N(3)-methyluridine(1498) in 16S rRNA + S-adenosyl-L-homocysteine + H(+)</text>
        <dbReference type="Rhea" id="RHEA:42920"/>
        <dbReference type="Rhea" id="RHEA-COMP:10283"/>
        <dbReference type="Rhea" id="RHEA-COMP:10284"/>
        <dbReference type="ChEBI" id="CHEBI:15378"/>
        <dbReference type="ChEBI" id="CHEBI:57856"/>
        <dbReference type="ChEBI" id="CHEBI:59789"/>
        <dbReference type="ChEBI" id="CHEBI:65315"/>
        <dbReference type="ChEBI" id="CHEBI:74502"/>
        <dbReference type="EC" id="2.1.1.193"/>
    </reaction>
</comment>
<dbReference type="eggNOG" id="COG1385">
    <property type="taxonomic scope" value="Bacteria"/>
</dbReference>
<evidence type="ECO:0000259" key="11">
    <source>
        <dbReference type="Pfam" id="PF04452"/>
    </source>
</evidence>
<dbReference type="InterPro" id="IPR015947">
    <property type="entry name" value="PUA-like_sf"/>
</dbReference>
<dbReference type="EMBL" id="CP003156">
    <property type="protein sequence ID" value="AEV31738.1"/>
    <property type="molecule type" value="Genomic_DNA"/>
</dbReference>
<sequence length="231" mass="25867">MNLFYTPHIKNGEGYLEKEESHHATRVLRMSSGDSLLVTDGKGTIYQATLTAASKLETRFSIEDVYKSEDNPSGHLHIAIAPTKSNDRFEFFLEKATEIGISEITPIICDHSERKVYKTDRGQKIVSAAAKQSLACWWPILHEPITLKEFLTRDPEGEKFIAHCEKDDMPNILKELPSFSKVLMLIGPEGDFSPREIDKAREAGYQECSLGPKRLRTETAGLAVALAFGIK</sequence>
<dbReference type="AlphaFoldDB" id="G8R1J9"/>
<protein>
    <recommendedName>
        <fullName evidence="10">Ribosomal RNA small subunit methyltransferase E</fullName>
        <ecNumber evidence="10">2.1.1.193</ecNumber>
    </recommendedName>
</protein>
<evidence type="ECO:0000256" key="2">
    <source>
        <dbReference type="ARBA" id="ARBA00005528"/>
    </source>
</evidence>
<dbReference type="GO" id="GO:0005737">
    <property type="term" value="C:cytoplasm"/>
    <property type="evidence" value="ECO:0007669"/>
    <property type="project" value="UniProtKB-SubCell"/>
</dbReference>
<dbReference type="Pfam" id="PF04452">
    <property type="entry name" value="Methyltrans_RNA"/>
    <property type="match status" value="1"/>
</dbReference>
<evidence type="ECO:0000256" key="3">
    <source>
        <dbReference type="ARBA" id="ARBA00022490"/>
    </source>
</evidence>
<dbReference type="PANTHER" id="PTHR30027:SF3">
    <property type="entry name" value="16S RRNA (URACIL(1498)-N(3))-METHYLTRANSFERASE"/>
    <property type="match status" value="1"/>
</dbReference>
<accession>G8R1J9</accession>
<evidence type="ECO:0000313" key="14">
    <source>
        <dbReference type="Proteomes" id="UP000005631"/>
    </source>
</evidence>
<evidence type="ECO:0000256" key="10">
    <source>
        <dbReference type="PIRNR" id="PIRNR015601"/>
    </source>
</evidence>
<dbReference type="OrthoDB" id="9815641at2"/>
<evidence type="ECO:0000256" key="5">
    <source>
        <dbReference type="ARBA" id="ARBA00022603"/>
    </source>
</evidence>
<evidence type="ECO:0000256" key="9">
    <source>
        <dbReference type="ARBA" id="ARBA00047944"/>
    </source>
</evidence>